<dbReference type="InterPro" id="IPR019815">
    <property type="entry name" value="Translation_initiation_fac_3_C"/>
</dbReference>
<dbReference type="GO" id="GO:0005737">
    <property type="term" value="C:cytoplasm"/>
    <property type="evidence" value="ECO:0007669"/>
    <property type="project" value="UniProtKB-ARBA"/>
</dbReference>
<dbReference type="InterPro" id="IPR019814">
    <property type="entry name" value="Translation_initiation_fac_3_N"/>
</dbReference>
<dbReference type="NCBIfam" id="TIGR00168">
    <property type="entry name" value="infC"/>
    <property type="match status" value="1"/>
</dbReference>
<dbReference type="FunFam" id="3.10.20.80:FF:000001">
    <property type="entry name" value="Translation initiation factor IF-3"/>
    <property type="match status" value="1"/>
</dbReference>
<dbReference type="GO" id="GO:0043022">
    <property type="term" value="F:ribosome binding"/>
    <property type="evidence" value="ECO:0007669"/>
    <property type="project" value="TreeGrafter"/>
</dbReference>
<dbReference type="InterPro" id="IPR001288">
    <property type="entry name" value="Translation_initiation_fac_3"/>
</dbReference>
<dbReference type="Pfam" id="PF00707">
    <property type="entry name" value="IF3_C"/>
    <property type="match status" value="1"/>
</dbReference>
<dbReference type="SUPFAM" id="SSF55200">
    <property type="entry name" value="Translation initiation factor IF3, C-terminal domain"/>
    <property type="match status" value="1"/>
</dbReference>
<evidence type="ECO:0000256" key="3">
    <source>
        <dbReference type="ARBA" id="ARBA00022917"/>
    </source>
</evidence>
<evidence type="ECO:0000313" key="7">
    <source>
        <dbReference type="EMBL" id="PIP73952.1"/>
    </source>
</evidence>
<comment type="similarity">
    <text evidence="1">Belongs to the IF-3 family.</text>
</comment>
<evidence type="ECO:0000259" key="6">
    <source>
        <dbReference type="Pfam" id="PF05198"/>
    </source>
</evidence>
<protein>
    <recommendedName>
        <fullName evidence="4">Translation initiation factor IF-3</fullName>
    </recommendedName>
</protein>
<evidence type="ECO:0000256" key="1">
    <source>
        <dbReference type="ARBA" id="ARBA00005439"/>
    </source>
</evidence>
<feature type="domain" description="Translation initiation factor 3 N-terminal" evidence="6">
    <location>
        <begin position="12"/>
        <end position="81"/>
    </location>
</feature>
<keyword evidence="2 7" id="KW-0396">Initiation factor</keyword>
<dbReference type="Gene3D" id="3.30.110.10">
    <property type="entry name" value="Translation initiation factor 3 (IF-3), C-terminal domain"/>
    <property type="match status" value="1"/>
</dbReference>
<dbReference type="Proteomes" id="UP000230638">
    <property type="component" value="Unassembled WGS sequence"/>
</dbReference>
<dbReference type="EMBL" id="PCTL01000001">
    <property type="protein sequence ID" value="PIP73952.1"/>
    <property type="molecule type" value="Genomic_DNA"/>
</dbReference>
<dbReference type="GO" id="GO:0003743">
    <property type="term" value="F:translation initiation factor activity"/>
    <property type="evidence" value="ECO:0007669"/>
    <property type="project" value="UniProtKB-UniRule"/>
</dbReference>
<evidence type="ECO:0000313" key="8">
    <source>
        <dbReference type="Proteomes" id="UP000230638"/>
    </source>
</evidence>
<dbReference type="InterPro" id="IPR036787">
    <property type="entry name" value="T_IF-3_N_sf"/>
</dbReference>
<evidence type="ECO:0000256" key="4">
    <source>
        <dbReference type="NCBIfam" id="TIGR00168"/>
    </source>
</evidence>
<comment type="caution">
    <text evidence="7">The sequence shown here is derived from an EMBL/GenBank/DDBJ whole genome shotgun (WGS) entry which is preliminary data.</text>
</comment>
<gene>
    <name evidence="7" type="ORF">COW88_00030</name>
</gene>
<dbReference type="Gene3D" id="3.10.20.80">
    <property type="entry name" value="Translation initiation factor 3 (IF-3), N-terminal domain"/>
    <property type="match status" value="1"/>
</dbReference>
<reference evidence="7 8" key="1">
    <citation type="submission" date="2017-09" db="EMBL/GenBank/DDBJ databases">
        <title>Depth-based differentiation of microbial function through sediment-hosted aquifers and enrichment of novel symbionts in the deep terrestrial subsurface.</title>
        <authorList>
            <person name="Probst A.J."/>
            <person name="Ladd B."/>
            <person name="Jarett J.K."/>
            <person name="Geller-Mcgrath D.E."/>
            <person name="Sieber C.M."/>
            <person name="Emerson J.B."/>
            <person name="Anantharaman K."/>
            <person name="Thomas B.C."/>
            <person name="Malmstrom R."/>
            <person name="Stieglmeier M."/>
            <person name="Klingl A."/>
            <person name="Woyke T."/>
            <person name="Ryan C.M."/>
            <person name="Banfield J.F."/>
        </authorList>
    </citation>
    <scope>NUCLEOTIDE SEQUENCE [LARGE SCALE GENOMIC DNA]</scope>
    <source>
        <strain evidence="7">CG22_combo_CG10-13_8_21_14_all_47_15</strain>
    </source>
</reference>
<keyword evidence="3" id="KW-0648">Protein biosynthesis</keyword>
<dbReference type="PANTHER" id="PTHR10938:SF0">
    <property type="entry name" value="TRANSLATION INITIATION FACTOR IF-3, MITOCHONDRIAL"/>
    <property type="match status" value="1"/>
</dbReference>
<dbReference type="SUPFAM" id="SSF54364">
    <property type="entry name" value="Translation initiation factor IF3, N-terminal domain"/>
    <property type="match status" value="1"/>
</dbReference>
<feature type="domain" description="Translation initiation factor 3 C-terminal" evidence="5">
    <location>
        <begin position="89"/>
        <end position="171"/>
    </location>
</feature>
<dbReference type="PANTHER" id="PTHR10938">
    <property type="entry name" value="TRANSLATION INITIATION FACTOR IF-3"/>
    <property type="match status" value="1"/>
</dbReference>
<name>A0A2H0CVL3_9BACT</name>
<evidence type="ECO:0000259" key="5">
    <source>
        <dbReference type="Pfam" id="PF00707"/>
    </source>
</evidence>
<evidence type="ECO:0000256" key="2">
    <source>
        <dbReference type="ARBA" id="ARBA00022540"/>
    </source>
</evidence>
<dbReference type="AlphaFoldDB" id="A0A2H0CVL3"/>
<dbReference type="InterPro" id="IPR036788">
    <property type="entry name" value="T_IF-3_C_sf"/>
</dbReference>
<dbReference type="GO" id="GO:0032790">
    <property type="term" value="P:ribosome disassembly"/>
    <property type="evidence" value="ECO:0007669"/>
    <property type="project" value="TreeGrafter"/>
</dbReference>
<proteinExistence type="inferred from homology"/>
<accession>A0A2H0CVL3</accession>
<dbReference type="Pfam" id="PF05198">
    <property type="entry name" value="IF3_N"/>
    <property type="match status" value="1"/>
</dbReference>
<organism evidence="7 8">
    <name type="scientific">Candidatus Lloydbacteria bacterium CG22_combo_CG10-13_8_21_14_all_47_15</name>
    <dbReference type="NCBI Taxonomy" id="1974635"/>
    <lineage>
        <taxon>Bacteria</taxon>
        <taxon>Candidatus Lloydiibacteriota</taxon>
    </lineage>
</organism>
<sequence>MFKKFLKQRIPINNQIRARELRVVDESGTNVGILSRDDALRLAEEKGLDLIAISPAANPPVAKIADYGKWKYEEKKKQKDAHANRHQTETKSLQVKIGTGEHDLELKAKRAAEFLKEGHRVKIELFLGGRAKYLDKNFHKERLERILRLIPIEYKIAEPLKKSPKGLMVIIEKK</sequence>